<reference evidence="1 2" key="1">
    <citation type="submission" date="2017-12" db="EMBL/GenBank/DDBJ databases">
        <title>Complete genome sequence of Spiroplasma floricola 23-6 (ATCC 29989).</title>
        <authorList>
            <person name="Tsai Y.-M."/>
            <person name="Wu P.-S."/>
            <person name="Lo W.-S."/>
            <person name="Kuo C.-H."/>
        </authorList>
    </citation>
    <scope>NUCLEOTIDE SEQUENCE [LARGE SCALE GENOMIC DNA]</scope>
    <source>
        <strain evidence="1 2">23-6</strain>
    </source>
</reference>
<dbReference type="RefSeq" id="WP_100916438.1">
    <property type="nucleotide sequence ID" value="NZ_CP025057.1"/>
</dbReference>
<proteinExistence type="predicted"/>
<evidence type="ECO:0000313" key="1">
    <source>
        <dbReference type="EMBL" id="AUB31446.1"/>
    </source>
</evidence>
<organism evidence="1 2">
    <name type="scientific">Spiroplasma floricola 23-6</name>
    <dbReference type="NCBI Taxonomy" id="1336749"/>
    <lineage>
        <taxon>Bacteria</taxon>
        <taxon>Bacillati</taxon>
        <taxon>Mycoplasmatota</taxon>
        <taxon>Mollicutes</taxon>
        <taxon>Entomoplasmatales</taxon>
        <taxon>Spiroplasmataceae</taxon>
        <taxon>Spiroplasma</taxon>
    </lineage>
</organism>
<name>A0A2K8SDB6_9MOLU</name>
<dbReference type="Proteomes" id="UP000231823">
    <property type="component" value="Chromosome"/>
</dbReference>
<dbReference type="EMBL" id="CP025057">
    <property type="protein sequence ID" value="AUB31446.1"/>
    <property type="molecule type" value="Genomic_DNA"/>
</dbReference>
<evidence type="ECO:0000313" key="2">
    <source>
        <dbReference type="Proteomes" id="UP000231823"/>
    </source>
</evidence>
<dbReference type="KEGG" id="sfz:SFLOR_v1c03940"/>
<gene>
    <name evidence="1" type="ORF">SFLOR_v1c03940</name>
</gene>
<accession>A0A2K8SDB6</accession>
<sequence>MLSIKEIISFSRIFRKDKNKDIFKENYSSKLIHNQKILDMNIRTIRNPSNKFSSLIFKEKFSSENGFKLVYSKGFNSFGFKEQVDVVFCDIKNKVIETYSNFSPNKMTKYHNKAIAIYVLANNMNKFLNIKQKDILKTIK</sequence>
<protein>
    <submittedName>
        <fullName evidence="1">Uncharacterized protein</fullName>
    </submittedName>
</protein>
<dbReference type="OrthoDB" id="389290at2"/>
<keyword evidence="2" id="KW-1185">Reference proteome</keyword>
<dbReference type="AlphaFoldDB" id="A0A2K8SDB6"/>